<evidence type="ECO:0000313" key="3">
    <source>
        <dbReference type="EMBL" id="KAF2802924.1"/>
    </source>
</evidence>
<protein>
    <submittedName>
        <fullName evidence="3 5">Uncharacterized protein</fullName>
    </submittedName>
</protein>
<organism evidence="3">
    <name type="scientific">Mytilinidion resinicola</name>
    <dbReference type="NCBI Taxonomy" id="574789"/>
    <lineage>
        <taxon>Eukaryota</taxon>
        <taxon>Fungi</taxon>
        <taxon>Dikarya</taxon>
        <taxon>Ascomycota</taxon>
        <taxon>Pezizomycotina</taxon>
        <taxon>Dothideomycetes</taxon>
        <taxon>Pleosporomycetidae</taxon>
        <taxon>Mytilinidiales</taxon>
        <taxon>Mytilinidiaceae</taxon>
        <taxon>Mytilinidion</taxon>
    </lineage>
</organism>
<dbReference type="InterPro" id="IPR051609">
    <property type="entry name" value="NmrA/Isoflavone_reductase-like"/>
</dbReference>
<dbReference type="RefSeq" id="XP_033569888.1">
    <property type="nucleotide sequence ID" value="XM_033721289.1"/>
</dbReference>
<evidence type="ECO:0000313" key="5">
    <source>
        <dbReference type="RefSeq" id="XP_033569888.1"/>
    </source>
</evidence>
<dbReference type="PANTHER" id="PTHR47706">
    <property type="entry name" value="NMRA-LIKE FAMILY PROTEIN"/>
    <property type="match status" value="1"/>
</dbReference>
<name>A0A6A6Y4H1_9PEZI</name>
<reference evidence="3 5" key="1">
    <citation type="journal article" date="2020" name="Stud. Mycol.">
        <title>101 Dothideomycetes genomes: a test case for predicting lifestyles and emergence of pathogens.</title>
        <authorList>
            <person name="Haridas S."/>
            <person name="Albert R."/>
            <person name="Binder M."/>
            <person name="Bloem J."/>
            <person name="Labutti K."/>
            <person name="Salamov A."/>
            <person name="Andreopoulos B."/>
            <person name="Baker S."/>
            <person name="Barry K."/>
            <person name="Bills G."/>
            <person name="Bluhm B."/>
            <person name="Cannon C."/>
            <person name="Castanera R."/>
            <person name="Culley D."/>
            <person name="Daum C."/>
            <person name="Ezra D."/>
            <person name="Gonzalez J."/>
            <person name="Henrissat B."/>
            <person name="Kuo A."/>
            <person name="Liang C."/>
            <person name="Lipzen A."/>
            <person name="Lutzoni F."/>
            <person name="Magnuson J."/>
            <person name="Mondo S."/>
            <person name="Nolan M."/>
            <person name="Ohm R."/>
            <person name="Pangilinan J."/>
            <person name="Park H.-J."/>
            <person name="Ramirez L."/>
            <person name="Alfaro M."/>
            <person name="Sun H."/>
            <person name="Tritt A."/>
            <person name="Yoshinaga Y."/>
            <person name="Zwiers L.-H."/>
            <person name="Turgeon B."/>
            <person name="Goodwin S."/>
            <person name="Spatafora J."/>
            <person name="Crous P."/>
            <person name="Grigoriev I."/>
        </authorList>
    </citation>
    <scope>NUCLEOTIDE SEQUENCE</scope>
    <source>
        <strain evidence="3 5">CBS 304.34</strain>
    </source>
</reference>
<accession>A0A6A6Y4H1</accession>
<reference evidence="5" key="2">
    <citation type="submission" date="2020-04" db="EMBL/GenBank/DDBJ databases">
        <authorList>
            <consortium name="NCBI Genome Project"/>
        </authorList>
    </citation>
    <scope>NUCLEOTIDE SEQUENCE</scope>
    <source>
        <strain evidence="5">CBS 304.34</strain>
    </source>
</reference>
<keyword evidence="4" id="KW-1185">Reference proteome</keyword>
<sequence>MNPALSANRQIFLSDFVTSPREIIAELERQVGEKLAIEKKASGPTIEEARAKFDAGDFNAVYTLLSLSFVSDEDAGYNFEREQKIRNKHLGLPKATLDEVI</sequence>
<evidence type="ECO:0000256" key="1">
    <source>
        <dbReference type="ARBA" id="ARBA00022857"/>
    </source>
</evidence>
<gene>
    <name evidence="3 5" type="ORF">BDZ99DRAFT_468588</name>
</gene>
<evidence type="ECO:0000313" key="4">
    <source>
        <dbReference type="Proteomes" id="UP000504636"/>
    </source>
</evidence>
<dbReference type="GO" id="GO:0016491">
    <property type="term" value="F:oxidoreductase activity"/>
    <property type="evidence" value="ECO:0007669"/>
    <property type="project" value="UniProtKB-KW"/>
</dbReference>
<dbReference type="AlphaFoldDB" id="A0A6A6Y4H1"/>
<dbReference type="PANTHER" id="PTHR47706:SF10">
    <property type="entry name" value="NMRA-LIKE DOMAIN-CONTAINING PROTEIN"/>
    <property type="match status" value="1"/>
</dbReference>
<proteinExistence type="predicted"/>
<keyword evidence="2" id="KW-0560">Oxidoreductase</keyword>
<dbReference type="EMBL" id="MU003720">
    <property type="protein sequence ID" value="KAF2802924.1"/>
    <property type="molecule type" value="Genomic_DNA"/>
</dbReference>
<dbReference type="Proteomes" id="UP000504636">
    <property type="component" value="Unplaced"/>
</dbReference>
<evidence type="ECO:0000256" key="2">
    <source>
        <dbReference type="ARBA" id="ARBA00023002"/>
    </source>
</evidence>
<dbReference type="GeneID" id="54462182"/>
<keyword evidence="1" id="KW-0521">NADP</keyword>
<dbReference type="OrthoDB" id="9974981at2759"/>
<reference evidence="5" key="3">
    <citation type="submission" date="2025-04" db="UniProtKB">
        <authorList>
            <consortium name="RefSeq"/>
        </authorList>
    </citation>
    <scope>IDENTIFICATION</scope>
    <source>
        <strain evidence="5">CBS 304.34</strain>
    </source>
</reference>